<dbReference type="InterPro" id="IPR050491">
    <property type="entry name" value="AmpC-like"/>
</dbReference>
<dbReference type="Proteomes" id="UP000198889">
    <property type="component" value="Unassembled WGS sequence"/>
</dbReference>
<dbReference type="PANTHER" id="PTHR46825">
    <property type="entry name" value="D-ALANYL-D-ALANINE-CARBOXYPEPTIDASE/ENDOPEPTIDASE AMPH"/>
    <property type="match status" value="1"/>
</dbReference>
<dbReference type="InterPro" id="IPR036709">
    <property type="entry name" value="Autotransporte_beta_dom_sf"/>
</dbReference>
<feature type="domain" description="Autotransporter" evidence="2">
    <location>
        <begin position="913"/>
        <end position="1205"/>
    </location>
</feature>
<organism evidence="3 4">
    <name type="scientific">Ancylobacter rudongensis</name>
    <dbReference type="NCBI Taxonomy" id="177413"/>
    <lineage>
        <taxon>Bacteria</taxon>
        <taxon>Pseudomonadati</taxon>
        <taxon>Pseudomonadota</taxon>
        <taxon>Alphaproteobacteria</taxon>
        <taxon>Hyphomicrobiales</taxon>
        <taxon>Xanthobacteraceae</taxon>
        <taxon>Ancylobacter</taxon>
    </lineage>
</organism>
<dbReference type="PROSITE" id="PS51208">
    <property type="entry name" value="AUTOTRANSPORTER"/>
    <property type="match status" value="1"/>
</dbReference>
<name>A0A1G4RQ19_9HYPH</name>
<dbReference type="SMART" id="SM00869">
    <property type="entry name" value="Autotransporter"/>
    <property type="match status" value="1"/>
</dbReference>
<dbReference type="SUPFAM" id="SSF56601">
    <property type="entry name" value="beta-lactamase/transpeptidase-like"/>
    <property type="match status" value="1"/>
</dbReference>
<dbReference type="InterPro" id="IPR012332">
    <property type="entry name" value="Autotransporter_pectin_lyase_C"/>
</dbReference>
<dbReference type="InterPro" id="IPR006315">
    <property type="entry name" value="OM_autotransptr_brl_dom"/>
</dbReference>
<keyword evidence="4" id="KW-1185">Reference proteome</keyword>
<accession>A0A1G4RQ19</accession>
<keyword evidence="1" id="KW-0732">Signal</keyword>
<proteinExistence type="predicted"/>
<evidence type="ECO:0000259" key="2">
    <source>
        <dbReference type="PROSITE" id="PS51208"/>
    </source>
</evidence>
<reference evidence="4" key="1">
    <citation type="submission" date="2016-10" db="EMBL/GenBank/DDBJ databases">
        <authorList>
            <person name="Varghese N."/>
            <person name="Submissions S."/>
        </authorList>
    </citation>
    <scope>NUCLEOTIDE SEQUENCE [LARGE SCALE GENOMIC DNA]</scope>
    <source>
        <strain evidence="4">CGMCC 1.1761</strain>
    </source>
</reference>
<feature type="signal peptide" evidence="1">
    <location>
        <begin position="1"/>
        <end position="31"/>
    </location>
</feature>
<dbReference type="AlphaFoldDB" id="A0A1G4RQ19"/>
<dbReference type="InterPro" id="IPR011050">
    <property type="entry name" value="Pectin_lyase_fold/virulence"/>
</dbReference>
<dbReference type="InterPro" id="IPR043990">
    <property type="entry name" value="AC_1"/>
</dbReference>
<dbReference type="SUPFAM" id="SSF103515">
    <property type="entry name" value="Autotransporter"/>
    <property type="match status" value="1"/>
</dbReference>
<dbReference type="Pfam" id="PF18883">
    <property type="entry name" value="AC_1"/>
    <property type="match status" value="1"/>
</dbReference>
<gene>
    <name evidence="3" type="ORF">SAMN05660859_1834</name>
</gene>
<dbReference type="Gene3D" id="2.40.128.130">
    <property type="entry name" value="Autotransporter beta-domain"/>
    <property type="match status" value="1"/>
</dbReference>
<dbReference type="Gene3D" id="2.160.20.20">
    <property type="match status" value="1"/>
</dbReference>
<dbReference type="InterPro" id="IPR012338">
    <property type="entry name" value="Beta-lactam/transpept-like"/>
</dbReference>
<dbReference type="GO" id="GO:0019867">
    <property type="term" value="C:outer membrane"/>
    <property type="evidence" value="ECO:0007669"/>
    <property type="project" value="InterPro"/>
</dbReference>
<feature type="chain" id="PRO_5011562400" evidence="1">
    <location>
        <begin position="32"/>
        <end position="1205"/>
    </location>
</feature>
<evidence type="ECO:0000313" key="4">
    <source>
        <dbReference type="Proteomes" id="UP000198889"/>
    </source>
</evidence>
<dbReference type="InterPro" id="IPR001466">
    <property type="entry name" value="Beta-lactam-related"/>
</dbReference>
<protein>
    <submittedName>
        <fullName evidence="3">Outer membrane autotransporter barrel domain-containing protein</fullName>
    </submittedName>
</protein>
<dbReference type="CDD" id="cd01344">
    <property type="entry name" value="PL2_Passenger_AT"/>
    <property type="match status" value="1"/>
</dbReference>
<dbReference type="RefSeq" id="WP_091438176.1">
    <property type="nucleotide sequence ID" value="NZ_FMTP01000002.1"/>
</dbReference>
<dbReference type="Pfam" id="PF00144">
    <property type="entry name" value="Beta-lactamase"/>
    <property type="match status" value="1"/>
</dbReference>
<dbReference type="InterPro" id="IPR005546">
    <property type="entry name" value="Autotransporte_beta"/>
</dbReference>
<dbReference type="PANTHER" id="PTHR46825:SF7">
    <property type="entry name" value="D-ALANYL-D-ALANINE CARBOXYPEPTIDASE"/>
    <property type="match status" value="1"/>
</dbReference>
<evidence type="ECO:0000313" key="3">
    <source>
        <dbReference type="EMBL" id="SCW58964.1"/>
    </source>
</evidence>
<dbReference type="Pfam" id="PF03797">
    <property type="entry name" value="Autotransporter"/>
    <property type="match status" value="1"/>
</dbReference>
<dbReference type="EMBL" id="FMTP01000002">
    <property type="protein sequence ID" value="SCW58964.1"/>
    <property type="molecule type" value="Genomic_DNA"/>
</dbReference>
<dbReference type="NCBIfam" id="TIGR01414">
    <property type="entry name" value="autotrans_barl"/>
    <property type="match status" value="1"/>
</dbReference>
<dbReference type="Gene3D" id="3.40.710.10">
    <property type="entry name" value="DD-peptidase/beta-lactamase superfamily"/>
    <property type="match status" value="1"/>
</dbReference>
<evidence type="ECO:0000256" key="1">
    <source>
        <dbReference type="SAM" id="SignalP"/>
    </source>
</evidence>
<dbReference type="SUPFAM" id="SSF51126">
    <property type="entry name" value="Pectin lyase-like"/>
    <property type="match status" value="1"/>
</dbReference>
<sequence length="1205" mass="122532">MNDISAVKKNRRLSRLAALLIFSAHGTIALAQAPVGSAPWDDSTTAAQLQAAIDQALIEKRIPGASVAIRQGDIRWTSNSGLADVANGVAPTADTYFGYRSITKSFVTTVILQLAEEGRIGLDDPVGDYVDGVPGGDVMTIRQLAQMRSGLFNYTSSAAFAEQFGVDPSKAWTARELLAFAFAEPLQFTPGASYEYSNSNTILLGEVITAATGNDWSDEVSRRLTGPLGLSSVINQGAGSMPTPNAVGYIDLDDGNGPESLAAFNATGAGASGALVGVIADAERWGKAVGSGELLSKRDFVERLKSFGSTKTDPQSPEYDSYGFGTGEISGYIGHTGNGLGFEALVMYDRANDRTITILINSSNPDDPDAPAHLFKEFLAILGWTPTGQIQVVADGANAVVGAGTVWTGLVSGPFGARAAVYAANGGSAVADGRVALAPMQDYVPAIFVGSGGRVELGLGGDITASPGGDGAFLRAETGIASLVLTDVNIVLTGDEVSGTGIDARDNSGAVLNRVNITGSALAGLHAGGEAPAAIGGVGVDINLTSGDGVWVEPNGTVDLVDSSIRLNGAGSGLRVTGGDGSAQLFGTRLTVETQAAGSVGILAWGDGAAVALNESAVTTHGAEAHAIVIGEGGQVDLSGTSVLASGEAAAAVAAISIEGASTSRTAYLSMSDSSLAAVSGTAVVAAGTDLRFIASNAQVIGAMTRSNDASISLALQNGSTWLLPAAGNAVNSQVDQLTNDNSTIAFAPPAGASPALFQSLTVEDYQGVNGTLLMNAAFAGTGVADRLVIDGGTATGQTSIIVQSHGTVAPTSGDGIGLIQTINGGQTDPDAFTLGRRVAGGAYEFGLYRGGASGADDWFLRSTQAGATGPGALPNLRPEVAVDTAIPAIASQYSMAMLGTYAERAAARAAQPDGHAGSGWARLFGETGSQGSSGGNPATQLNRFLSNGPSYSIDLAGFQAGYDVPVSEPGETVQNVIGFYVGAGEARGSVDAVYGGPAGKVSMNAYSLGAYWTHAREGGLYIDTVLQGTFFAEANASSVLGQKLSTDGFGLIASLETGYRFDLGGGWAIEPQAQLIYQRLSFEGGTDSFGSIDYDAASDILGRVGARISHAWMLESGTRLTGAARASLWHAFGDGTEVTFADLSGSNAASFDSGLGGTWVQLGLDTSMTISETVRLFASGDYDLRVDSEQGHAIGGRIGVSVSW</sequence>
<dbReference type="STRING" id="177413.SAMN05660859_1834"/>